<evidence type="ECO:0000256" key="2">
    <source>
        <dbReference type="ARBA" id="ARBA00023015"/>
    </source>
</evidence>
<reference evidence="6 7" key="1">
    <citation type="submission" date="2019-04" db="EMBL/GenBank/DDBJ databases">
        <title>Sphingobacterium olei sp. nov., isolated from oil-contaminated soil.</title>
        <authorList>
            <person name="Liu B."/>
        </authorList>
    </citation>
    <scope>NUCLEOTIDE SEQUENCE [LARGE SCALE GENOMIC DNA]</scope>
    <source>
        <strain evidence="6 7">HAL-9</strain>
    </source>
</reference>
<dbReference type="InterPro" id="IPR013324">
    <property type="entry name" value="RNA_pol_sigma_r3/r4-like"/>
</dbReference>
<dbReference type="InterPro" id="IPR039425">
    <property type="entry name" value="RNA_pol_sigma-70-like"/>
</dbReference>
<dbReference type="AlphaFoldDB" id="A0A4U0PDH4"/>
<dbReference type="SUPFAM" id="SSF88946">
    <property type="entry name" value="Sigma2 domain of RNA polymerase sigma factors"/>
    <property type="match status" value="1"/>
</dbReference>
<dbReference type="PANTHER" id="PTHR43133">
    <property type="entry name" value="RNA POLYMERASE ECF-TYPE SIGMA FACTO"/>
    <property type="match status" value="1"/>
</dbReference>
<evidence type="ECO:0000313" key="7">
    <source>
        <dbReference type="Proteomes" id="UP000306808"/>
    </source>
</evidence>
<dbReference type="GO" id="GO:0006352">
    <property type="term" value="P:DNA-templated transcription initiation"/>
    <property type="evidence" value="ECO:0007669"/>
    <property type="project" value="InterPro"/>
</dbReference>
<evidence type="ECO:0000256" key="4">
    <source>
        <dbReference type="ARBA" id="ARBA00023125"/>
    </source>
</evidence>
<evidence type="ECO:0000256" key="3">
    <source>
        <dbReference type="ARBA" id="ARBA00023082"/>
    </source>
</evidence>
<dbReference type="PANTHER" id="PTHR43133:SF8">
    <property type="entry name" value="RNA POLYMERASE SIGMA FACTOR HI_1459-RELATED"/>
    <property type="match status" value="1"/>
</dbReference>
<dbReference type="GO" id="GO:0016987">
    <property type="term" value="F:sigma factor activity"/>
    <property type="evidence" value="ECO:0007669"/>
    <property type="project" value="UniProtKB-KW"/>
</dbReference>
<keyword evidence="5" id="KW-0804">Transcription</keyword>
<dbReference type="Gene3D" id="1.10.10.10">
    <property type="entry name" value="Winged helix-like DNA-binding domain superfamily/Winged helix DNA-binding domain"/>
    <property type="match status" value="1"/>
</dbReference>
<gene>
    <name evidence="6" type="ORF">FAZ15_12120</name>
</gene>
<dbReference type="GO" id="GO:0003677">
    <property type="term" value="F:DNA binding"/>
    <property type="evidence" value="ECO:0007669"/>
    <property type="project" value="UniProtKB-KW"/>
</dbReference>
<sequence>MHVDQRYLAYLKNNDRMGIDKIYKNYAKKIVAMIVYNSGTEDDGYDILQEALVDIYYMVKDKDFQLTTSFENFLLMVCKRKWLNALKKKQQIQVTKSTEDLFHIEDESAKEIAESVQQVEKENTVMQLLDTLGERCQEIIRRCMTEKHQEQIAESLGITYAYLRKKKSECMANLISKVKAHPYFNGDVDF</sequence>
<keyword evidence="7" id="KW-1185">Reference proteome</keyword>
<organism evidence="6 7">
    <name type="scientific">Sphingobacterium olei</name>
    <dbReference type="NCBI Taxonomy" id="2571155"/>
    <lineage>
        <taxon>Bacteria</taxon>
        <taxon>Pseudomonadati</taxon>
        <taxon>Bacteroidota</taxon>
        <taxon>Sphingobacteriia</taxon>
        <taxon>Sphingobacteriales</taxon>
        <taxon>Sphingobacteriaceae</taxon>
        <taxon>Sphingobacterium</taxon>
    </lineage>
</organism>
<evidence type="ECO:0000256" key="1">
    <source>
        <dbReference type="ARBA" id="ARBA00010641"/>
    </source>
</evidence>
<accession>A0A4U0PDH4</accession>
<name>A0A4U0PDH4_9SPHI</name>
<dbReference type="SUPFAM" id="SSF88659">
    <property type="entry name" value="Sigma3 and sigma4 domains of RNA polymerase sigma factors"/>
    <property type="match status" value="1"/>
</dbReference>
<keyword evidence="2" id="KW-0805">Transcription regulation</keyword>
<dbReference type="InterPro" id="IPR036388">
    <property type="entry name" value="WH-like_DNA-bd_sf"/>
</dbReference>
<protein>
    <submittedName>
        <fullName evidence="6">RNA polymerase sigma factor</fullName>
    </submittedName>
</protein>
<dbReference type="Proteomes" id="UP000306808">
    <property type="component" value="Unassembled WGS sequence"/>
</dbReference>
<dbReference type="NCBIfam" id="TIGR02937">
    <property type="entry name" value="sigma70-ECF"/>
    <property type="match status" value="1"/>
</dbReference>
<dbReference type="InterPro" id="IPR014284">
    <property type="entry name" value="RNA_pol_sigma-70_dom"/>
</dbReference>
<proteinExistence type="inferred from homology"/>
<comment type="caution">
    <text evidence="6">The sequence shown here is derived from an EMBL/GenBank/DDBJ whole genome shotgun (WGS) entry which is preliminary data.</text>
</comment>
<evidence type="ECO:0000256" key="5">
    <source>
        <dbReference type="ARBA" id="ARBA00023163"/>
    </source>
</evidence>
<dbReference type="EMBL" id="SUME01000004">
    <property type="protein sequence ID" value="TJZ60724.1"/>
    <property type="molecule type" value="Genomic_DNA"/>
</dbReference>
<dbReference type="OrthoDB" id="1099849at2"/>
<keyword evidence="3" id="KW-0731">Sigma factor</keyword>
<dbReference type="RefSeq" id="WP_136901563.1">
    <property type="nucleotide sequence ID" value="NZ_SUME01000004.1"/>
</dbReference>
<comment type="similarity">
    <text evidence="1">Belongs to the sigma-70 factor family. ECF subfamily.</text>
</comment>
<keyword evidence="4" id="KW-0238">DNA-binding</keyword>
<dbReference type="InterPro" id="IPR013325">
    <property type="entry name" value="RNA_pol_sigma_r2"/>
</dbReference>
<evidence type="ECO:0000313" key="6">
    <source>
        <dbReference type="EMBL" id="TJZ60724.1"/>
    </source>
</evidence>
<dbReference type="Gene3D" id="1.10.1740.10">
    <property type="match status" value="1"/>
</dbReference>